<dbReference type="FunFam" id="3.90.550.10:FF:000092">
    <property type="entry name" value="Glycogenin 2"/>
    <property type="match status" value="1"/>
</dbReference>
<dbReference type="GO" id="GO:0005978">
    <property type="term" value="P:glycogen biosynthetic process"/>
    <property type="evidence" value="ECO:0007669"/>
    <property type="project" value="UniProtKB-KW"/>
</dbReference>
<dbReference type="GO" id="GO:0005737">
    <property type="term" value="C:cytoplasm"/>
    <property type="evidence" value="ECO:0007669"/>
    <property type="project" value="UniProtKB-SubCell"/>
</dbReference>
<evidence type="ECO:0000256" key="10">
    <source>
        <dbReference type="ARBA" id="ARBA00038934"/>
    </source>
</evidence>
<dbReference type="STRING" id="418985.A0A1V9X8C8"/>
<evidence type="ECO:0000313" key="16">
    <source>
        <dbReference type="Proteomes" id="UP000192247"/>
    </source>
</evidence>
<accession>A0A1V9X8C8</accession>
<dbReference type="GO" id="GO:0008466">
    <property type="term" value="F:glycogenin glucosyltransferase activity"/>
    <property type="evidence" value="ECO:0007669"/>
    <property type="project" value="UniProtKB-EC"/>
</dbReference>
<evidence type="ECO:0000256" key="11">
    <source>
        <dbReference type="ARBA" id="ARBA00050886"/>
    </source>
</evidence>
<evidence type="ECO:0000256" key="7">
    <source>
        <dbReference type="ARBA" id="ARBA00023180"/>
    </source>
</evidence>
<comment type="catalytic activity">
    <reaction evidence="12">
        <text>L-tyrosyl-[glycogenin] + UDP-alpha-D-glucose = alpha-D-glucosyl-L-tyrosyl-[glycogenin] + UDP + H(+)</text>
        <dbReference type="Rhea" id="RHEA:23360"/>
        <dbReference type="Rhea" id="RHEA-COMP:14604"/>
        <dbReference type="Rhea" id="RHEA-COMP:14605"/>
        <dbReference type="ChEBI" id="CHEBI:15378"/>
        <dbReference type="ChEBI" id="CHEBI:46858"/>
        <dbReference type="ChEBI" id="CHEBI:58223"/>
        <dbReference type="ChEBI" id="CHEBI:58885"/>
        <dbReference type="ChEBI" id="CHEBI:140573"/>
        <dbReference type="EC" id="2.4.1.186"/>
    </reaction>
</comment>
<sequence>MGGTLGVAGSSHTRTSLISAHELKTFKRKKRHGQDLFDVMGKPCWSGTPPPEIRIIEPPWGEDEAYNDAFSGQDQAWVTLATNDTYALGALVLGASLRKAGTSRQLAILITSQVSSHMRHLLGQSFDLVQEVNPFDSKDAAHLAVLKRPELGITFTKIHCWTLSQYTKCVFLDADTLVLKNCDELFQREELSAVPDVGWPDCFNSGVFVFVPSLKTFEDLVALADSEGSYDGGDQGLLNNYFSDWATKDIARHLSFIYNMNSNAFYSYLPAFLKFGHTVKIVHFLGARKPWHYNYNLLTNRVACDDNYNQEHLQLWWDLFMSHVQPRLTADCAGLAGDMSRLSIRSAEELHSFPVEQILGSEGRQFAWERGQIDYLGADAFANIQKKLDAAMDAPVASLLRPVALSSITETVAEDDYGPLAAPETSGRGPRLHKPISQLVVATHSMSNLPFFPLPSLPRPPLPPSTLTNSQVFPLSMMPFPFNVSLVSPIHPNALISTPTNNIIITSFISTTPSPNEQAQIPHSPNDPLIDTTNSSFDETDPDRGRSNVSLRLPRIDEVLEDVDPNSVVVPFRVLVDAAVNTDLTLTDILYTSRDDLLGNTIRKASPDRFLTRAFIDGTTERKESASVHVKNEGKGDARDVSPDVGQADTANDAVGTESETWTP</sequence>
<dbReference type="InterPro" id="IPR002495">
    <property type="entry name" value="Glyco_trans_8"/>
</dbReference>
<name>A0A1V9X8C8_9ACAR</name>
<evidence type="ECO:0000256" key="14">
    <source>
        <dbReference type="SAM" id="MobiDB-lite"/>
    </source>
</evidence>
<proteinExistence type="inferred from homology"/>
<comment type="cofactor">
    <cofactor evidence="1">
        <name>Mn(2+)</name>
        <dbReference type="ChEBI" id="CHEBI:29035"/>
    </cofactor>
</comment>
<evidence type="ECO:0000256" key="5">
    <source>
        <dbReference type="ARBA" id="ARBA00022723"/>
    </source>
</evidence>
<evidence type="ECO:0000256" key="12">
    <source>
        <dbReference type="ARBA" id="ARBA00052293"/>
    </source>
</evidence>
<gene>
    <name evidence="15" type="ORF">BIW11_12189</name>
</gene>
<dbReference type="Proteomes" id="UP000192247">
    <property type="component" value="Unassembled WGS sequence"/>
</dbReference>
<comment type="caution">
    <text evidence="15">The sequence shown here is derived from an EMBL/GenBank/DDBJ whole genome shotgun (WGS) entry which is preliminary data.</text>
</comment>
<dbReference type="AlphaFoldDB" id="A0A1V9X8C8"/>
<evidence type="ECO:0000256" key="4">
    <source>
        <dbReference type="ARBA" id="ARBA00022679"/>
    </source>
</evidence>
<protein>
    <recommendedName>
        <fullName evidence="10">glycogenin glucosyltransferase</fullName>
        <ecNumber evidence="10">2.4.1.186</ecNumber>
    </recommendedName>
</protein>
<reference evidence="15 16" key="1">
    <citation type="journal article" date="2017" name="Gigascience">
        <title>Draft genome of the honey bee ectoparasitic mite, Tropilaelaps mercedesae, is shaped by the parasitic life history.</title>
        <authorList>
            <person name="Dong X."/>
            <person name="Armstrong S.D."/>
            <person name="Xia D."/>
            <person name="Makepeace B.L."/>
            <person name="Darby A.C."/>
            <person name="Kadowaki T."/>
        </authorList>
    </citation>
    <scope>NUCLEOTIDE SEQUENCE [LARGE SCALE GENOMIC DNA]</scope>
    <source>
        <strain evidence="15">Wuxi-XJTLU</strain>
    </source>
</reference>
<comment type="subcellular location">
    <subcellularLocation>
        <location evidence="2">Cytoplasm</location>
    </subcellularLocation>
</comment>
<dbReference type="PANTHER" id="PTHR11183">
    <property type="entry name" value="GLYCOGENIN SUBFAMILY MEMBER"/>
    <property type="match status" value="1"/>
</dbReference>
<evidence type="ECO:0000256" key="6">
    <source>
        <dbReference type="ARBA" id="ARBA00023056"/>
    </source>
</evidence>
<keyword evidence="7" id="KW-0325">Glycoprotein</keyword>
<keyword evidence="16" id="KW-1185">Reference proteome</keyword>
<comment type="similarity">
    <text evidence="9">Belongs to the glycosyltransferase 8 family. Glycogenin subfamily.</text>
</comment>
<keyword evidence="3" id="KW-0963">Cytoplasm</keyword>
<dbReference type="GO" id="GO:0046872">
    <property type="term" value="F:metal ion binding"/>
    <property type="evidence" value="ECO:0007669"/>
    <property type="project" value="UniProtKB-KW"/>
</dbReference>
<evidence type="ECO:0000256" key="1">
    <source>
        <dbReference type="ARBA" id="ARBA00001936"/>
    </source>
</evidence>
<keyword evidence="5" id="KW-0479">Metal-binding</keyword>
<dbReference type="InterPro" id="IPR050587">
    <property type="entry name" value="GNT1/Glycosyltrans_8"/>
</dbReference>
<evidence type="ECO:0000313" key="15">
    <source>
        <dbReference type="EMBL" id="OQR69552.1"/>
    </source>
</evidence>
<keyword evidence="4" id="KW-0808">Transferase</keyword>
<keyword evidence="8" id="KW-0464">Manganese</keyword>
<dbReference type="Pfam" id="PF01501">
    <property type="entry name" value="Glyco_transf_8"/>
    <property type="match status" value="1"/>
</dbReference>
<dbReference type="Gene3D" id="3.90.550.10">
    <property type="entry name" value="Spore Coat Polysaccharide Biosynthesis Protein SpsA, Chain A"/>
    <property type="match status" value="1"/>
</dbReference>
<evidence type="ECO:0000256" key="9">
    <source>
        <dbReference type="ARBA" id="ARBA00038162"/>
    </source>
</evidence>
<feature type="region of interest" description="Disordered" evidence="14">
    <location>
        <begin position="621"/>
        <end position="664"/>
    </location>
</feature>
<dbReference type="InParanoid" id="A0A1V9X8C8"/>
<dbReference type="SUPFAM" id="SSF53448">
    <property type="entry name" value="Nucleotide-diphospho-sugar transferases"/>
    <property type="match status" value="1"/>
</dbReference>
<dbReference type="EC" id="2.4.1.186" evidence="10"/>
<dbReference type="EMBL" id="MNPL01020524">
    <property type="protein sequence ID" value="OQR69552.1"/>
    <property type="molecule type" value="Genomic_DNA"/>
</dbReference>
<feature type="compositionally biased region" description="Basic and acidic residues" evidence="14">
    <location>
        <begin position="621"/>
        <end position="642"/>
    </location>
</feature>
<dbReference type="InterPro" id="IPR029044">
    <property type="entry name" value="Nucleotide-diphossugar_trans"/>
</dbReference>
<dbReference type="CDD" id="cd02537">
    <property type="entry name" value="GT8_Glycogenin"/>
    <property type="match status" value="1"/>
</dbReference>
<dbReference type="OrthoDB" id="2014201at2759"/>
<evidence type="ECO:0000256" key="2">
    <source>
        <dbReference type="ARBA" id="ARBA00004496"/>
    </source>
</evidence>
<comment type="catalytic activity">
    <reaction evidence="11">
        <text>[1,4-alpha-D-glucosyl](n)-L-tyrosyl-[glycogenin] + UDP-alpha-D-glucose = [1,4-alpha-D-glucosyl](n+1)-L-tyrosyl-[glycogenin] + UDP + H(+)</text>
        <dbReference type="Rhea" id="RHEA:56560"/>
        <dbReference type="Rhea" id="RHEA-COMP:14606"/>
        <dbReference type="Rhea" id="RHEA-COMP:14607"/>
        <dbReference type="ChEBI" id="CHEBI:15378"/>
        <dbReference type="ChEBI" id="CHEBI:58223"/>
        <dbReference type="ChEBI" id="CHEBI:58885"/>
        <dbReference type="ChEBI" id="CHEBI:140574"/>
        <dbReference type="EC" id="2.4.1.186"/>
    </reaction>
</comment>
<organism evidence="15 16">
    <name type="scientific">Tropilaelaps mercedesae</name>
    <dbReference type="NCBI Taxonomy" id="418985"/>
    <lineage>
        <taxon>Eukaryota</taxon>
        <taxon>Metazoa</taxon>
        <taxon>Ecdysozoa</taxon>
        <taxon>Arthropoda</taxon>
        <taxon>Chelicerata</taxon>
        <taxon>Arachnida</taxon>
        <taxon>Acari</taxon>
        <taxon>Parasitiformes</taxon>
        <taxon>Mesostigmata</taxon>
        <taxon>Gamasina</taxon>
        <taxon>Dermanyssoidea</taxon>
        <taxon>Laelapidae</taxon>
        <taxon>Tropilaelaps</taxon>
    </lineage>
</organism>
<keyword evidence="6" id="KW-0320">Glycogen biosynthesis</keyword>
<feature type="region of interest" description="Disordered" evidence="14">
    <location>
        <begin position="513"/>
        <end position="546"/>
    </location>
</feature>
<evidence type="ECO:0000256" key="3">
    <source>
        <dbReference type="ARBA" id="ARBA00022490"/>
    </source>
</evidence>
<evidence type="ECO:0000256" key="13">
    <source>
        <dbReference type="ARBA" id="ARBA00057883"/>
    </source>
</evidence>
<evidence type="ECO:0000256" key="8">
    <source>
        <dbReference type="ARBA" id="ARBA00023211"/>
    </source>
</evidence>
<comment type="function">
    <text evidence="13">Self-glucosylating initiator of glycogen synthesis. It catalyzes the formation of a short alpha (1,4)-glucosyl chain covalently attached via a glucose 1-O-tyrosyl linkage to internal tyrosine residues and these chains act as primers for the elongation reaction catalyzed by glycogen synthase.</text>
</comment>